<evidence type="ECO:0000313" key="2">
    <source>
        <dbReference type="Proteomes" id="UP000233837"/>
    </source>
</evidence>
<reference evidence="1 2" key="1">
    <citation type="journal article" date="2016" name="Sci. Rep.">
        <title>The Dendrobium catenatum Lindl. genome sequence provides insights into polysaccharide synthase, floral development and adaptive evolution.</title>
        <authorList>
            <person name="Zhang G.Q."/>
            <person name="Xu Q."/>
            <person name="Bian C."/>
            <person name="Tsai W.C."/>
            <person name="Yeh C.M."/>
            <person name="Liu K.W."/>
            <person name="Yoshida K."/>
            <person name="Zhang L.S."/>
            <person name="Chang S.B."/>
            <person name="Chen F."/>
            <person name="Shi Y."/>
            <person name="Su Y.Y."/>
            <person name="Zhang Y.Q."/>
            <person name="Chen L.J."/>
            <person name="Yin Y."/>
            <person name="Lin M."/>
            <person name="Huang H."/>
            <person name="Deng H."/>
            <person name="Wang Z.W."/>
            <person name="Zhu S.L."/>
            <person name="Zhao X."/>
            <person name="Deng C."/>
            <person name="Niu S.C."/>
            <person name="Huang J."/>
            <person name="Wang M."/>
            <person name="Liu G.H."/>
            <person name="Yang H.J."/>
            <person name="Xiao X.J."/>
            <person name="Hsiao Y.Y."/>
            <person name="Wu W.L."/>
            <person name="Chen Y.Y."/>
            <person name="Mitsuda N."/>
            <person name="Ohme-Takagi M."/>
            <person name="Luo Y.B."/>
            <person name="Van de Peer Y."/>
            <person name="Liu Z.J."/>
        </authorList>
    </citation>
    <scope>NUCLEOTIDE SEQUENCE [LARGE SCALE GENOMIC DNA]</scope>
    <source>
        <tissue evidence="1">The whole plant</tissue>
    </source>
</reference>
<organism evidence="1 2">
    <name type="scientific">Dendrobium catenatum</name>
    <dbReference type="NCBI Taxonomy" id="906689"/>
    <lineage>
        <taxon>Eukaryota</taxon>
        <taxon>Viridiplantae</taxon>
        <taxon>Streptophyta</taxon>
        <taxon>Embryophyta</taxon>
        <taxon>Tracheophyta</taxon>
        <taxon>Spermatophyta</taxon>
        <taxon>Magnoliopsida</taxon>
        <taxon>Liliopsida</taxon>
        <taxon>Asparagales</taxon>
        <taxon>Orchidaceae</taxon>
        <taxon>Epidendroideae</taxon>
        <taxon>Malaxideae</taxon>
        <taxon>Dendrobiinae</taxon>
        <taxon>Dendrobium</taxon>
    </lineage>
</organism>
<protein>
    <recommendedName>
        <fullName evidence="3">Retrotransposon gag domain-containing protein</fullName>
    </recommendedName>
</protein>
<name>A0A2I0VFW9_9ASPA</name>
<evidence type="ECO:0000313" key="1">
    <source>
        <dbReference type="EMBL" id="PKU62318.1"/>
    </source>
</evidence>
<proteinExistence type="predicted"/>
<sequence length="84" mass="9407">MESFTQMMQAMTQMIRTSQNQTNGSGNGGRPMNKSLKLFQDMKPPLFASGGPIEAEDWLMRIEKILEGHVLPRGQESYIGCLCI</sequence>
<evidence type="ECO:0008006" key="3">
    <source>
        <dbReference type="Google" id="ProtNLM"/>
    </source>
</evidence>
<gene>
    <name evidence="1" type="ORF">MA16_Dca026501</name>
</gene>
<reference evidence="1 2" key="2">
    <citation type="journal article" date="2017" name="Nature">
        <title>The Apostasia genome and the evolution of orchids.</title>
        <authorList>
            <person name="Zhang G.Q."/>
            <person name="Liu K.W."/>
            <person name="Li Z."/>
            <person name="Lohaus R."/>
            <person name="Hsiao Y.Y."/>
            <person name="Niu S.C."/>
            <person name="Wang J.Y."/>
            <person name="Lin Y.C."/>
            <person name="Xu Q."/>
            <person name="Chen L.J."/>
            <person name="Yoshida K."/>
            <person name="Fujiwara S."/>
            <person name="Wang Z.W."/>
            <person name="Zhang Y.Q."/>
            <person name="Mitsuda N."/>
            <person name="Wang M."/>
            <person name="Liu G.H."/>
            <person name="Pecoraro L."/>
            <person name="Huang H.X."/>
            <person name="Xiao X.J."/>
            <person name="Lin M."/>
            <person name="Wu X.Y."/>
            <person name="Wu W.L."/>
            <person name="Chen Y.Y."/>
            <person name="Chang S.B."/>
            <person name="Sakamoto S."/>
            <person name="Ohme-Takagi M."/>
            <person name="Yagi M."/>
            <person name="Zeng S.J."/>
            <person name="Shen C.Y."/>
            <person name="Yeh C.M."/>
            <person name="Luo Y.B."/>
            <person name="Tsai W.C."/>
            <person name="Van de Peer Y."/>
            <person name="Liu Z.J."/>
        </authorList>
    </citation>
    <scope>NUCLEOTIDE SEQUENCE [LARGE SCALE GENOMIC DNA]</scope>
    <source>
        <tissue evidence="1">The whole plant</tissue>
    </source>
</reference>
<dbReference type="Proteomes" id="UP000233837">
    <property type="component" value="Unassembled WGS sequence"/>
</dbReference>
<accession>A0A2I0VFW9</accession>
<keyword evidence="2" id="KW-1185">Reference proteome</keyword>
<dbReference type="EMBL" id="KZ503670">
    <property type="protein sequence ID" value="PKU62318.1"/>
    <property type="molecule type" value="Genomic_DNA"/>
</dbReference>
<dbReference type="AlphaFoldDB" id="A0A2I0VFW9"/>